<dbReference type="EMBL" id="JABBWG010000005">
    <property type="protein sequence ID" value="KAG1822678.1"/>
    <property type="molecule type" value="Genomic_DNA"/>
</dbReference>
<dbReference type="OrthoDB" id="2687587at2759"/>
<dbReference type="RefSeq" id="XP_041197084.1">
    <property type="nucleotide sequence ID" value="XM_041332486.1"/>
</dbReference>
<protein>
    <submittedName>
        <fullName evidence="1">Uncharacterized protein</fullName>
    </submittedName>
</protein>
<sequence length="305" mass="33254">MHQFAIVQVTYPEDQNQVSVGRGGILSYSGNIEEQVSTSAGDLNTDCPQLLQFPPPSPGLEERSEEPPQEMPMTLVLRTWSMVVVTFVTCMETHPGLKQELLEEIEDWLQEWNRISTAMAASSDKARAAGIALNLDEGEVKLLTETTKWAGVAQKTVSDWKKHAEELMAAATDARTGKAPAVTAAEDCDMGVLCPGGCMSTPKCNCCTVRGIMCNGTLAKRKAVPGAPCSHKVVCSGEATVPAPTVTTADDADTSGKSEVKIQEEWRYHSHGQEAELLLMSNKLYTMSDDWSIMEREMGDILREQ</sequence>
<comment type="caution">
    <text evidence="1">The sequence shown here is derived from an EMBL/GenBank/DDBJ whole genome shotgun (WGS) entry which is preliminary data.</text>
</comment>
<name>A0A9P7EIY1_9AGAM</name>
<keyword evidence="2" id="KW-1185">Reference proteome</keyword>
<evidence type="ECO:0000313" key="2">
    <source>
        <dbReference type="Proteomes" id="UP000807769"/>
    </source>
</evidence>
<dbReference type="Proteomes" id="UP000807769">
    <property type="component" value="Unassembled WGS sequence"/>
</dbReference>
<gene>
    <name evidence="1" type="ORF">BJ212DRAFT_1296673</name>
</gene>
<dbReference type="GeneID" id="64626503"/>
<organism evidence="1 2">
    <name type="scientific">Suillus subaureus</name>
    <dbReference type="NCBI Taxonomy" id="48587"/>
    <lineage>
        <taxon>Eukaryota</taxon>
        <taxon>Fungi</taxon>
        <taxon>Dikarya</taxon>
        <taxon>Basidiomycota</taxon>
        <taxon>Agaricomycotina</taxon>
        <taxon>Agaricomycetes</taxon>
        <taxon>Agaricomycetidae</taxon>
        <taxon>Boletales</taxon>
        <taxon>Suillineae</taxon>
        <taxon>Suillaceae</taxon>
        <taxon>Suillus</taxon>
    </lineage>
</organism>
<reference evidence="1" key="1">
    <citation type="journal article" date="2020" name="New Phytol.">
        <title>Comparative genomics reveals dynamic genome evolution in host specialist ectomycorrhizal fungi.</title>
        <authorList>
            <person name="Lofgren L.A."/>
            <person name="Nguyen N.H."/>
            <person name="Vilgalys R."/>
            <person name="Ruytinx J."/>
            <person name="Liao H.L."/>
            <person name="Branco S."/>
            <person name="Kuo A."/>
            <person name="LaButti K."/>
            <person name="Lipzen A."/>
            <person name="Andreopoulos W."/>
            <person name="Pangilinan J."/>
            <person name="Riley R."/>
            <person name="Hundley H."/>
            <person name="Na H."/>
            <person name="Barry K."/>
            <person name="Grigoriev I.V."/>
            <person name="Stajich J.E."/>
            <person name="Kennedy P.G."/>
        </authorList>
    </citation>
    <scope>NUCLEOTIDE SEQUENCE</scope>
    <source>
        <strain evidence="1">MN1</strain>
    </source>
</reference>
<dbReference type="AlphaFoldDB" id="A0A9P7EIY1"/>
<evidence type="ECO:0000313" key="1">
    <source>
        <dbReference type="EMBL" id="KAG1822678.1"/>
    </source>
</evidence>
<proteinExistence type="predicted"/>
<accession>A0A9P7EIY1</accession>